<feature type="non-terminal residue" evidence="1">
    <location>
        <position position="1"/>
    </location>
</feature>
<protein>
    <submittedName>
        <fullName evidence="1">Uncharacterized protein</fullName>
    </submittedName>
</protein>
<dbReference type="Proteomes" id="UP000257109">
    <property type="component" value="Unassembled WGS sequence"/>
</dbReference>
<reference evidence="1" key="1">
    <citation type="submission" date="2018-05" db="EMBL/GenBank/DDBJ databases">
        <title>Draft genome of Mucuna pruriens seed.</title>
        <authorList>
            <person name="Nnadi N.E."/>
            <person name="Vos R."/>
            <person name="Hasami M.H."/>
            <person name="Devisetty U.K."/>
            <person name="Aguiy J.C."/>
        </authorList>
    </citation>
    <scope>NUCLEOTIDE SEQUENCE [LARGE SCALE GENOMIC DNA]</scope>
    <source>
        <strain evidence="1">JCA_2017</strain>
    </source>
</reference>
<proteinExistence type="predicted"/>
<evidence type="ECO:0000313" key="2">
    <source>
        <dbReference type="Proteomes" id="UP000257109"/>
    </source>
</evidence>
<accession>A0A371I5G9</accession>
<keyword evidence="2" id="KW-1185">Reference proteome</keyword>
<name>A0A371I5G9_MUCPR</name>
<dbReference type="AlphaFoldDB" id="A0A371I5G9"/>
<comment type="caution">
    <text evidence="1">The sequence shown here is derived from an EMBL/GenBank/DDBJ whole genome shotgun (WGS) entry which is preliminary data.</text>
</comment>
<sequence>MPKEFEGNNTFTAIDLTLCDTVSPIGLWQFDIKLIDDGVTNKLSFVHKGNKVILKPLTLREVIEDQIKMQKKEKKKRKKEKRR</sequence>
<gene>
    <name evidence="1" type="ORF">CR513_05233</name>
</gene>
<organism evidence="1 2">
    <name type="scientific">Mucuna pruriens</name>
    <name type="common">Velvet bean</name>
    <name type="synonym">Dolichos pruriens</name>
    <dbReference type="NCBI Taxonomy" id="157652"/>
    <lineage>
        <taxon>Eukaryota</taxon>
        <taxon>Viridiplantae</taxon>
        <taxon>Streptophyta</taxon>
        <taxon>Embryophyta</taxon>
        <taxon>Tracheophyta</taxon>
        <taxon>Spermatophyta</taxon>
        <taxon>Magnoliopsida</taxon>
        <taxon>eudicotyledons</taxon>
        <taxon>Gunneridae</taxon>
        <taxon>Pentapetalae</taxon>
        <taxon>rosids</taxon>
        <taxon>fabids</taxon>
        <taxon>Fabales</taxon>
        <taxon>Fabaceae</taxon>
        <taxon>Papilionoideae</taxon>
        <taxon>50 kb inversion clade</taxon>
        <taxon>NPAAA clade</taxon>
        <taxon>indigoferoid/millettioid clade</taxon>
        <taxon>Phaseoleae</taxon>
        <taxon>Mucuna</taxon>
    </lineage>
</organism>
<evidence type="ECO:0000313" key="1">
    <source>
        <dbReference type="EMBL" id="RDY10292.1"/>
    </source>
</evidence>
<dbReference type="EMBL" id="QJKJ01000872">
    <property type="protein sequence ID" value="RDY10292.1"/>
    <property type="molecule type" value="Genomic_DNA"/>
</dbReference>
<dbReference type="OrthoDB" id="1747743at2759"/>